<organism evidence="2 3">
    <name type="scientific">Leptospira ryugenii</name>
    <dbReference type="NCBI Taxonomy" id="1917863"/>
    <lineage>
        <taxon>Bacteria</taxon>
        <taxon>Pseudomonadati</taxon>
        <taxon>Spirochaetota</taxon>
        <taxon>Spirochaetia</taxon>
        <taxon>Leptospirales</taxon>
        <taxon>Leptospiraceae</taxon>
        <taxon>Leptospira</taxon>
    </lineage>
</organism>
<proteinExistence type="predicted"/>
<reference evidence="2 3" key="1">
    <citation type="submission" date="2018-02" db="EMBL/GenBank/DDBJ databases">
        <title>Novel Leptospira species isolated from soil and water in Japan.</title>
        <authorList>
            <person name="Nakao R."/>
            <person name="Masuzawa T."/>
        </authorList>
    </citation>
    <scope>NUCLEOTIDE SEQUENCE [LARGE SCALE GENOMIC DNA]</scope>
    <source>
        <strain evidence="2 3">YH101</strain>
    </source>
</reference>
<evidence type="ECO:0000256" key="1">
    <source>
        <dbReference type="SAM" id="MobiDB-lite"/>
    </source>
</evidence>
<gene>
    <name evidence="2" type="ORF">LPTSP4_36310</name>
</gene>
<keyword evidence="3" id="KW-1185">Reference proteome</keyword>
<dbReference type="RefSeq" id="WP_108978497.1">
    <property type="nucleotide sequence ID" value="NZ_BFBB01000010.1"/>
</dbReference>
<sequence>MTWKSVQSKFTNGFVKEIDLLSAEFELIKTIDELTTSLALYLESGMEYSFATAQPISEVKFYEIQKDRGNSILFELLQFESSFRQENQPVESKSEKKLKPERKKSDYDFFLEE</sequence>
<evidence type="ECO:0000313" key="2">
    <source>
        <dbReference type="EMBL" id="GBF52093.1"/>
    </source>
</evidence>
<feature type="region of interest" description="Disordered" evidence="1">
    <location>
        <begin position="86"/>
        <end position="113"/>
    </location>
</feature>
<comment type="caution">
    <text evidence="2">The sequence shown here is derived from an EMBL/GenBank/DDBJ whole genome shotgun (WGS) entry which is preliminary data.</text>
</comment>
<dbReference type="AlphaFoldDB" id="A0A2P2E5E0"/>
<feature type="compositionally biased region" description="Basic and acidic residues" evidence="1">
    <location>
        <begin position="92"/>
        <end position="107"/>
    </location>
</feature>
<name>A0A2P2E5E0_9LEPT</name>
<protein>
    <submittedName>
        <fullName evidence="2">Uncharacterized protein</fullName>
    </submittedName>
</protein>
<dbReference type="Proteomes" id="UP000245133">
    <property type="component" value="Unassembled WGS sequence"/>
</dbReference>
<accession>A0A2P2E5E0</accession>
<dbReference type="EMBL" id="BFBB01000010">
    <property type="protein sequence ID" value="GBF52093.1"/>
    <property type="molecule type" value="Genomic_DNA"/>
</dbReference>
<evidence type="ECO:0000313" key="3">
    <source>
        <dbReference type="Proteomes" id="UP000245133"/>
    </source>
</evidence>